<dbReference type="EMBL" id="JBDNCH010000002">
    <property type="protein sequence ID" value="MEN9060579.1"/>
    <property type="molecule type" value="Genomic_DNA"/>
</dbReference>
<dbReference type="PROSITE" id="PS51123">
    <property type="entry name" value="OMPA_2"/>
    <property type="match status" value="1"/>
</dbReference>
<dbReference type="InterPro" id="IPR050330">
    <property type="entry name" value="Bact_OuterMem_StrucFunc"/>
</dbReference>
<evidence type="ECO:0000256" key="1">
    <source>
        <dbReference type="ARBA" id="ARBA00004442"/>
    </source>
</evidence>
<evidence type="ECO:0000256" key="4">
    <source>
        <dbReference type="PROSITE-ProRule" id="PRU00473"/>
    </source>
</evidence>
<dbReference type="SUPFAM" id="SSF103088">
    <property type="entry name" value="OmpA-like"/>
    <property type="match status" value="1"/>
</dbReference>
<feature type="domain" description="OmpA-like" evidence="5">
    <location>
        <begin position="1"/>
        <end position="112"/>
    </location>
</feature>
<comment type="subcellular location">
    <subcellularLocation>
        <location evidence="1">Cell outer membrane</location>
    </subcellularLocation>
</comment>
<dbReference type="CDD" id="cd07185">
    <property type="entry name" value="OmpA_C-like"/>
    <property type="match status" value="1"/>
</dbReference>
<dbReference type="InterPro" id="IPR006665">
    <property type="entry name" value="OmpA-like"/>
</dbReference>
<accession>A0AAW9S6Y1</accession>
<dbReference type="Gene3D" id="3.30.1330.60">
    <property type="entry name" value="OmpA-like domain"/>
    <property type="match status" value="1"/>
</dbReference>
<organism evidence="6 7">
    <name type="scientific">Ponticoccus litoralis</name>
    <dbReference type="NCBI Taxonomy" id="422297"/>
    <lineage>
        <taxon>Bacteria</taxon>
        <taxon>Pseudomonadati</taxon>
        <taxon>Pseudomonadota</taxon>
        <taxon>Alphaproteobacteria</taxon>
        <taxon>Rhodobacterales</taxon>
        <taxon>Roseobacteraceae</taxon>
        <taxon>Ponticoccus</taxon>
    </lineage>
</organism>
<proteinExistence type="predicted"/>
<evidence type="ECO:0000256" key="2">
    <source>
        <dbReference type="ARBA" id="ARBA00023136"/>
    </source>
</evidence>
<evidence type="ECO:0000259" key="5">
    <source>
        <dbReference type="PROSITE" id="PS51123"/>
    </source>
</evidence>
<name>A0AAW9S6Y1_9RHOB</name>
<dbReference type="GO" id="GO:0009279">
    <property type="term" value="C:cell outer membrane"/>
    <property type="evidence" value="ECO:0007669"/>
    <property type="project" value="UniProtKB-SubCell"/>
</dbReference>
<dbReference type="Proteomes" id="UP001428774">
    <property type="component" value="Unassembled WGS sequence"/>
</dbReference>
<gene>
    <name evidence="6" type="ORF">ABFB10_05565</name>
</gene>
<reference evidence="6 7" key="1">
    <citation type="submission" date="2024-05" db="EMBL/GenBank/DDBJ databases">
        <title>Genome sequence of Ponticoccus litoralis KCCM 90028.</title>
        <authorList>
            <person name="Kim J.M."/>
            <person name="Lee J.K."/>
            <person name="Choi B.J."/>
            <person name="Bayburt H."/>
            <person name="Baek J.H."/>
            <person name="Jeon C.O."/>
        </authorList>
    </citation>
    <scope>NUCLEOTIDE SEQUENCE [LARGE SCALE GENOMIC DNA]</scope>
    <source>
        <strain evidence="6 7">KCCM 90028</strain>
    </source>
</reference>
<sequence>MLSDVVFAFGSSELGTEEIASLDAIADWLALNPNRKVLIVGHTDATGSLDANRAVSLSRAQSAVRYLRERRGTNPAQIAAEGAGYMAPVASNLTPEGREANRRVEAVLLSTE</sequence>
<evidence type="ECO:0000256" key="3">
    <source>
        <dbReference type="ARBA" id="ARBA00023237"/>
    </source>
</evidence>
<keyword evidence="7" id="KW-1185">Reference proteome</keyword>
<evidence type="ECO:0000313" key="6">
    <source>
        <dbReference type="EMBL" id="MEN9060579.1"/>
    </source>
</evidence>
<keyword evidence="2 4" id="KW-0472">Membrane</keyword>
<dbReference type="Pfam" id="PF00691">
    <property type="entry name" value="OmpA"/>
    <property type="match status" value="1"/>
</dbReference>
<dbReference type="PRINTS" id="PR01021">
    <property type="entry name" value="OMPADOMAIN"/>
</dbReference>
<dbReference type="AlphaFoldDB" id="A0AAW9S6Y1"/>
<protein>
    <submittedName>
        <fullName evidence="6">OmpA family protein</fullName>
    </submittedName>
</protein>
<evidence type="ECO:0000313" key="7">
    <source>
        <dbReference type="Proteomes" id="UP001428774"/>
    </source>
</evidence>
<dbReference type="PANTHER" id="PTHR30329">
    <property type="entry name" value="STATOR ELEMENT OF FLAGELLAR MOTOR COMPLEX"/>
    <property type="match status" value="1"/>
</dbReference>
<dbReference type="InterPro" id="IPR006664">
    <property type="entry name" value="OMP_bac"/>
</dbReference>
<dbReference type="RefSeq" id="WP_347165748.1">
    <property type="nucleotide sequence ID" value="NZ_JBDNCH010000002.1"/>
</dbReference>
<comment type="caution">
    <text evidence="6">The sequence shown here is derived from an EMBL/GenBank/DDBJ whole genome shotgun (WGS) entry which is preliminary data.</text>
</comment>
<dbReference type="PANTHER" id="PTHR30329:SF21">
    <property type="entry name" value="LIPOPROTEIN YIAD-RELATED"/>
    <property type="match status" value="1"/>
</dbReference>
<keyword evidence="3" id="KW-0998">Cell outer membrane</keyword>
<dbReference type="InterPro" id="IPR036737">
    <property type="entry name" value="OmpA-like_sf"/>
</dbReference>